<protein>
    <submittedName>
        <fullName evidence="7">YfcC family protein</fullName>
    </submittedName>
</protein>
<feature type="transmembrane region" description="Helical" evidence="6">
    <location>
        <begin position="318"/>
        <end position="338"/>
    </location>
</feature>
<dbReference type="InterPro" id="IPR051679">
    <property type="entry name" value="DASS-Related_Transporters"/>
</dbReference>
<comment type="caution">
    <text evidence="7">The sequence shown here is derived from an EMBL/GenBank/DDBJ whole genome shotgun (WGS) entry which is preliminary data.</text>
</comment>
<dbReference type="GO" id="GO:0005886">
    <property type="term" value="C:plasma membrane"/>
    <property type="evidence" value="ECO:0007669"/>
    <property type="project" value="UniProtKB-SubCell"/>
</dbReference>
<evidence type="ECO:0000256" key="3">
    <source>
        <dbReference type="ARBA" id="ARBA00022692"/>
    </source>
</evidence>
<feature type="transmembrane region" description="Helical" evidence="6">
    <location>
        <begin position="160"/>
        <end position="180"/>
    </location>
</feature>
<evidence type="ECO:0000256" key="4">
    <source>
        <dbReference type="ARBA" id="ARBA00022989"/>
    </source>
</evidence>
<keyword evidence="8" id="KW-1185">Reference proteome</keyword>
<dbReference type="EMBL" id="RHHU01000002">
    <property type="protein sequence ID" value="RNB90072.1"/>
    <property type="molecule type" value="Genomic_DNA"/>
</dbReference>
<keyword evidence="5 6" id="KW-0472">Membrane</keyword>
<gene>
    <name evidence="7" type="ORF">EDM59_01085</name>
</gene>
<evidence type="ECO:0000256" key="6">
    <source>
        <dbReference type="SAM" id="Phobius"/>
    </source>
</evidence>
<evidence type="ECO:0000256" key="5">
    <source>
        <dbReference type="ARBA" id="ARBA00023136"/>
    </source>
</evidence>
<evidence type="ECO:0000256" key="2">
    <source>
        <dbReference type="ARBA" id="ARBA00022475"/>
    </source>
</evidence>
<reference evidence="7 8" key="1">
    <citation type="submission" date="2018-10" db="EMBL/GenBank/DDBJ databases">
        <title>Phylogenomics of Brevibacillus.</title>
        <authorList>
            <person name="Dunlap C."/>
        </authorList>
    </citation>
    <scope>NUCLEOTIDE SEQUENCE [LARGE SCALE GENOMIC DNA]</scope>
    <source>
        <strain evidence="7 8">JCM 15774</strain>
    </source>
</reference>
<feature type="transmembrane region" description="Helical" evidence="6">
    <location>
        <begin position="262"/>
        <end position="283"/>
    </location>
</feature>
<feature type="transmembrane region" description="Helical" evidence="6">
    <location>
        <begin position="444"/>
        <end position="468"/>
    </location>
</feature>
<feature type="transmembrane region" description="Helical" evidence="6">
    <location>
        <begin position="358"/>
        <end position="378"/>
    </location>
</feature>
<proteinExistence type="predicted"/>
<comment type="subcellular location">
    <subcellularLocation>
        <location evidence="1">Cell membrane</location>
        <topology evidence="1">Multi-pass membrane protein</topology>
    </subcellularLocation>
</comment>
<dbReference type="Pfam" id="PF03606">
    <property type="entry name" value="DcuC"/>
    <property type="match status" value="1"/>
</dbReference>
<dbReference type="Proteomes" id="UP000269573">
    <property type="component" value="Unassembled WGS sequence"/>
</dbReference>
<dbReference type="PANTHER" id="PTHR43652:SF2">
    <property type="entry name" value="BASIC AMINO ACID ANTIPORTER YFCC-RELATED"/>
    <property type="match status" value="1"/>
</dbReference>
<evidence type="ECO:0000313" key="8">
    <source>
        <dbReference type="Proteomes" id="UP000269573"/>
    </source>
</evidence>
<keyword evidence="2" id="KW-1003">Cell membrane</keyword>
<evidence type="ECO:0000256" key="1">
    <source>
        <dbReference type="ARBA" id="ARBA00004651"/>
    </source>
</evidence>
<sequence length="471" mass="50213">MEGSKNLLKKSFARLDAYVLLFCILVVCAIATYVVPTGEFDRVKNGSVTVVVPGSYHAVEPNPTGFIDFFTAIQTGMVKGAPIIFLVLFTGGALSVLDKTGALNAAILTLVRKLGNKEWLLIILVTAVFSVLGTLGVIVNSVIAFVPLGIMIARAMKMDAIFGVALIYIGVYSGFNTSIAFPGTLGLSQQIAELPLFSGIGYRTIIYLSFVLVTILYIIRYARKLRKDPSKGILGITPFPSDSGSAAGDLDSNILFTLRHKLTLAFTGTVLIAFIACTILFKWDVNEMAGIFIFIAIGVGLINKMSGNDIAKTFLKGCQSLVYGALIVGMARSITVILEDGKFLDTIVYGLATLLESLSPMAGAVGMFLGSAALHFLISSGSGEAVMLMPLLAPLSDLMNITRQVAVEALMLGEGVVNCINPTSGVLMSILAISGISYGKWLKFMLPLTAIWTVLSIIFVMIGVAINWGPY</sequence>
<feature type="transmembrane region" description="Helical" evidence="6">
    <location>
        <begin position="200"/>
        <end position="219"/>
    </location>
</feature>
<accession>A0A3M8DPS9</accession>
<dbReference type="RefSeq" id="WP_122921943.1">
    <property type="nucleotide sequence ID" value="NZ_RHHU01000002.1"/>
</dbReference>
<keyword evidence="4 6" id="KW-1133">Transmembrane helix</keyword>
<feature type="transmembrane region" description="Helical" evidence="6">
    <location>
        <begin position="289"/>
        <end position="306"/>
    </location>
</feature>
<feature type="transmembrane region" description="Helical" evidence="6">
    <location>
        <begin position="83"/>
        <end position="107"/>
    </location>
</feature>
<dbReference type="AlphaFoldDB" id="A0A3M8DPS9"/>
<feature type="transmembrane region" description="Helical" evidence="6">
    <location>
        <begin position="119"/>
        <end position="148"/>
    </location>
</feature>
<dbReference type="InterPro" id="IPR018385">
    <property type="entry name" value="C4_dicarb_anaerob_car-like"/>
</dbReference>
<organism evidence="7 8">
    <name type="scientific">Brevibacillus nitrificans</name>
    <dbReference type="NCBI Taxonomy" id="651560"/>
    <lineage>
        <taxon>Bacteria</taxon>
        <taxon>Bacillati</taxon>
        <taxon>Bacillota</taxon>
        <taxon>Bacilli</taxon>
        <taxon>Bacillales</taxon>
        <taxon>Paenibacillaceae</taxon>
        <taxon>Brevibacillus</taxon>
    </lineage>
</organism>
<name>A0A3M8DPS9_9BACL</name>
<evidence type="ECO:0000313" key="7">
    <source>
        <dbReference type="EMBL" id="RNB90072.1"/>
    </source>
</evidence>
<dbReference type="PANTHER" id="PTHR43652">
    <property type="entry name" value="BASIC AMINO ACID ANTIPORTER YFCC-RELATED"/>
    <property type="match status" value="1"/>
</dbReference>
<feature type="transmembrane region" description="Helical" evidence="6">
    <location>
        <begin position="17"/>
        <end position="35"/>
    </location>
</feature>
<keyword evidence="3 6" id="KW-0812">Transmembrane</keyword>